<feature type="compositionally biased region" description="Basic and acidic residues" evidence="1">
    <location>
        <begin position="152"/>
        <end position="167"/>
    </location>
</feature>
<dbReference type="AlphaFoldDB" id="A0A975X3M0"/>
<proteinExistence type="predicted"/>
<reference evidence="2 3" key="1">
    <citation type="submission" date="2018-01" db="EMBL/GenBank/DDBJ databases">
        <authorList>
            <person name="Clerissi C."/>
        </authorList>
    </citation>
    <scope>NUCLEOTIDE SEQUENCE [LARGE SCALE GENOMIC DNA]</scope>
    <source>
        <strain evidence="2">Cupriavidus sp. LMG 19464</strain>
    </source>
</reference>
<sequence>MASARPASAAPPAAAPAPRQFVPPAAPALARHRCRRRRARAASLRPPAAHRRWSRSCGRRPVACRAGATAACARRLRAGRPGSRRGCGGRSARSGRRRGPGPGAVPWRVVSISIGLLILPEIGSVRSQCGRLSFVSSGAHQCPPNRTTNLSKEIDHGRTDELARRGP</sequence>
<feature type="compositionally biased region" description="Polar residues" evidence="1">
    <location>
        <begin position="137"/>
        <end position="151"/>
    </location>
</feature>
<evidence type="ECO:0000256" key="1">
    <source>
        <dbReference type="SAM" id="MobiDB-lite"/>
    </source>
</evidence>
<evidence type="ECO:0000313" key="2">
    <source>
        <dbReference type="EMBL" id="SOY55757.1"/>
    </source>
</evidence>
<feature type="region of interest" description="Disordered" evidence="1">
    <location>
        <begin position="1"/>
        <end position="24"/>
    </location>
</feature>
<protein>
    <submittedName>
        <fullName evidence="2">Uncharacterized protein</fullName>
    </submittedName>
</protein>
<name>A0A975X3M0_9BURK</name>
<accession>A0A975X3M0</accession>
<feature type="region of interest" description="Disordered" evidence="1">
    <location>
        <begin position="137"/>
        <end position="167"/>
    </location>
</feature>
<comment type="caution">
    <text evidence="2">The sequence shown here is derived from an EMBL/GenBank/DDBJ whole genome shotgun (WGS) entry which is preliminary data.</text>
</comment>
<dbReference type="Proteomes" id="UP000256780">
    <property type="component" value="Chromosome CBM2587_a"/>
</dbReference>
<evidence type="ECO:0000313" key="3">
    <source>
        <dbReference type="Proteomes" id="UP000256780"/>
    </source>
</evidence>
<dbReference type="EMBL" id="OFSQ01000026">
    <property type="protein sequence ID" value="SOY55757.1"/>
    <property type="molecule type" value="Genomic_DNA"/>
</dbReference>
<feature type="region of interest" description="Disordered" evidence="1">
    <location>
        <begin position="77"/>
        <end position="104"/>
    </location>
</feature>
<gene>
    <name evidence="2" type="ORF">CBM2587_A70029</name>
</gene>
<organism evidence="2 3">
    <name type="scientific">Cupriavidus taiwanensis</name>
    <dbReference type="NCBI Taxonomy" id="164546"/>
    <lineage>
        <taxon>Bacteria</taxon>
        <taxon>Pseudomonadati</taxon>
        <taxon>Pseudomonadota</taxon>
        <taxon>Betaproteobacteria</taxon>
        <taxon>Burkholderiales</taxon>
        <taxon>Burkholderiaceae</taxon>
        <taxon>Cupriavidus</taxon>
    </lineage>
</organism>